<sequence>MNPTGETEIDGYVKIAMIKKPDYYIHFLSKDKKKLTFHAKQINHTNINSEFLIESDNIKIISQTDMFDWVRFYEEEQEIARWQSKIKEKFKTHIEVSEDAHIQDPLFYAVLGQMLYFIGY</sequence>
<evidence type="ECO:0000313" key="2">
    <source>
        <dbReference type="EMBL" id="TRM11414.1"/>
    </source>
</evidence>
<dbReference type="RefSeq" id="WP_142790551.1">
    <property type="nucleotide sequence ID" value="NZ_VJMZ01000001.1"/>
</dbReference>
<dbReference type="EMBL" id="VJMZ01000001">
    <property type="protein sequence ID" value="TRM11414.1"/>
    <property type="molecule type" value="Genomic_DNA"/>
</dbReference>
<dbReference type="Pfam" id="PF23728">
    <property type="entry name" value="Tubby_C_like"/>
    <property type="match status" value="1"/>
</dbReference>
<protein>
    <recommendedName>
        <fullName evidence="1">Tubby C-terminal domain-containing protein</fullName>
    </recommendedName>
</protein>
<comment type="caution">
    <text evidence="2">The sequence shown here is derived from an EMBL/GenBank/DDBJ whole genome shotgun (WGS) entry which is preliminary data.</text>
</comment>
<reference evidence="2 3" key="1">
    <citation type="submission" date="2019-07" db="EMBL/GenBank/DDBJ databases">
        <title>Genomic analysis of Lentibacillus sp. NKC851-2.</title>
        <authorList>
            <person name="Oh Y.J."/>
        </authorList>
    </citation>
    <scope>NUCLEOTIDE SEQUENCE [LARGE SCALE GENOMIC DNA]</scope>
    <source>
        <strain evidence="2 3">NKC851-2</strain>
    </source>
</reference>
<organism evidence="2 3">
    <name type="scientific">Lentibacillus cibarius</name>
    <dbReference type="NCBI Taxonomy" id="2583219"/>
    <lineage>
        <taxon>Bacteria</taxon>
        <taxon>Bacillati</taxon>
        <taxon>Bacillota</taxon>
        <taxon>Bacilli</taxon>
        <taxon>Bacillales</taxon>
        <taxon>Bacillaceae</taxon>
        <taxon>Lentibacillus</taxon>
    </lineage>
</organism>
<proteinExistence type="predicted"/>
<dbReference type="AlphaFoldDB" id="A0A549YHR9"/>
<dbReference type="Proteomes" id="UP000319280">
    <property type="component" value="Unassembled WGS sequence"/>
</dbReference>
<dbReference type="InterPro" id="IPR056944">
    <property type="entry name" value="Tubby_C-like"/>
</dbReference>
<accession>A0A549YHR9</accession>
<evidence type="ECO:0000259" key="1">
    <source>
        <dbReference type="Pfam" id="PF23728"/>
    </source>
</evidence>
<gene>
    <name evidence="2" type="ORF">FH966_06725</name>
</gene>
<keyword evidence="3" id="KW-1185">Reference proteome</keyword>
<name>A0A549YHR9_9BACI</name>
<evidence type="ECO:0000313" key="3">
    <source>
        <dbReference type="Proteomes" id="UP000319280"/>
    </source>
</evidence>
<feature type="domain" description="Tubby C-terminal" evidence="1">
    <location>
        <begin position="18"/>
        <end position="118"/>
    </location>
</feature>